<dbReference type="GO" id="GO:0065003">
    <property type="term" value="P:protein-containing complex assembly"/>
    <property type="evidence" value="ECO:0007669"/>
    <property type="project" value="UniProtKB-ARBA"/>
</dbReference>
<evidence type="ECO:0000313" key="20">
    <source>
        <dbReference type="EMBL" id="ODV84552.1"/>
    </source>
</evidence>
<dbReference type="Gene3D" id="3.40.50.300">
    <property type="entry name" value="P-loop containing nucleotide triphosphate hydrolases"/>
    <property type="match status" value="1"/>
</dbReference>
<evidence type="ECO:0000256" key="7">
    <source>
        <dbReference type="ARBA" id="ARBA00022723"/>
    </source>
</evidence>
<dbReference type="CDD" id="cd19501">
    <property type="entry name" value="RecA-like_FtsH"/>
    <property type="match status" value="1"/>
</dbReference>
<dbReference type="PANTHER" id="PTHR43655:SF14">
    <property type="entry name" value="MITOCHONDRIAL RESPIRATORY CHAIN COMPLEXES ASSEMBLY PROTEIN YTA12"/>
    <property type="match status" value="1"/>
</dbReference>
<dbReference type="Gene3D" id="1.20.58.760">
    <property type="entry name" value="Peptidase M41"/>
    <property type="match status" value="1"/>
</dbReference>
<dbReference type="NCBIfam" id="TIGR01241">
    <property type="entry name" value="FtsH_fam"/>
    <property type="match status" value="1"/>
</dbReference>
<evidence type="ECO:0000256" key="3">
    <source>
        <dbReference type="ARBA" id="ARBA00010044"/>
    </source>
</evidence>
<dbReference type="SUPFAM" id="SSF52540">
    <property type="entry name" value="P-loop containing nucleoside triphosphate hydrolases"/>
    <property type="match status" value="1"/>
</dbReference>
<dbReference type="Pfam" id="PF17862">
    <property type="entry name" value="AAA_lid_3"/>
    <property type="match status" value="1"/>
</dbReference>
<keyword evidence="8" id="KW-0547">Nucleotide-binding</keyword>
<dbReference type="GO" id="GO:0006465">
    <property type="term" value="P:signal peptide processing"/>
    <property type="evidence" value="ECO:0007669"/>
    <property type="project" value="UniProtKB-ARBA"/>
</dbReference>
<evidence type="ECO:0000256" key="15">
    <source>
        <dbReference type="ARBA" id="ARBA00023136"/>
    </source>
</evidence>
<dbReference type="HAMAP" id="MF_01458">
    <property type="entry name" value="FtsH"/>
    <property type="match status" value="1"/>
</dbReference>
<dbReference type="OrthoDB" id="1413014at2759"/>
<dbReference type="InterPro" id="IPR003959">
    <property type="entry name" value="ATPase_AAA_core"/>
</dbReference>
<evidence type="ECO:0000256" key="4">
    <source>
        <dbReference type="ARBA" id="ARBA00010550"/>
    </source>
</evidence>
<dbReference type="InterPro" id="IPR041569">
    <property type="entry name" value="AAA_lid_3"/>
</dbReference>
<evidence type="ECO:0000256" key="8">
    <source>
        <dbReference type="ARBA" id="ARBA00022741"/>
    </source>
</evidence>
<dbReference type="GO" id="GO:0097002">
    <property type="term" value="C:mitochondrial inner boundary membrane"/>
    <property type="evidence" value="ECO:0007669"/>
    <property type="project" value="UniProtKB-ARBA"/>
</dbReference>
<dbReference type="InterPro" id="IPR027417">
    <property type="entry name" value="P-loop_NTPase"/>
</dbReference>
<evidence type="ECO:0000259" key="19">
    <source>
        <dbReference type="SMART" id="SM00382"/>
    </source>
</evidence>
<keyword evidence="13" id="KW-0482">Metalloprotease</keyword>
<evidence type="ECO:0000256" key="16">
    <source>
        <dbReference type="ARBA" id="ARBA00048778"/>
    </source>
</evidence>
<keyword evidence="12" id="KW-1133">Transmembrane helix</keyword>
<protein>
    <recommendedName>
        <fullName evidence="19">AAA+ ATPase domain-containing protein</fullName>
    </recommendedName>
</protein>
<keyword evidence="21" id="KW-1185">Reference proteome</keyword>
<proteinExistence type="inferred from homology"/>
<dbReference type="InterPro" id="IPR003960">
    <property type="entry name" value="ATPase_AAA_CS"/>
</dbReference>
<dbReference type="GO" id="GO:0034982">
    <property type="term" value="P:mitochondrial protein processing"/>
    <property type="evidence" value="ECO:0007669"/>
    <property type="project" value="TreeGrafter"/>
</dbReference>
<comment type="subcellular location">
    <subcellularLocation>
        <location evidence="2">Mitochondrion membrane</location>
        <topology evidence="2">Multi-pass membrane protein</topology>
    </subcellularLocation>
</comment>
<dbReference type="InterPro" id="IPR011546">
    <property type="entry name" value="Pept_M41_FtsH_extracell"/>
</dbReference>
<dbReference type="AlphaFoldDB" id="A0A1E4SYL6"/>
<dbReference type="Pfam" id="PF00004">
    <property type="entry name" value="AAA"/>
    <property type="match status" value="1"/>
</dbReference>
<evidence type="ECO:0000256" key="10">
    <source>
        <dbReference type="ARBA" id="ARBA00022833"/>
    </source>
</evidence>
<evidence type="ECO:0000256" key="9">
    <source>
        <dbReference type="ARBA" id="ARBA00022801"/>
    </source>
</evidence>
<feature type="region of interest" description="Disordered" evidence="18">
    <location>
        <begin position="36"/>
        <end position="75"/>
    </location>
</feature>
<dbReference type="Pfam" id="PF06480">
    <property type="entry name" value="FtsH_ext"/>
    <property type="match status" value="1"/>
</dbReference>
<dbReference type="InterPro" id="IPR003593">
    <property type="entry name" value="AAA+_ATPase"/>
</dbReference>
<evidence type="ECO:0000256" key="2">
    <source>
        <dbReference type="ARBA" id="ARBA00004225"/>
    </source>
</evidence>
<evidence type="ECO:0000256" key="5">
    <source>
        <dbReference type="ARBA" id="ARBA00022670"/>
    </source>
</evidence>
<dbReference type="SUPFAM" id="SSF140990">
    <property type="entry name" value="FtsH protease domain-like"/>
    <property type="match status" value="1"/>
</dbReference>
<organism evidence="20 21">
    <name type="scientific">[Candida] arabinofermentans NRRL YB-2248</name>
    <dbReference type="NCBI Taxonomy" id="983967"/>
    <lineage>
        <taxon>Eukaryota</taxon>
        <taxon>Fungi</taxon>
        <taxon>Dikarya</taxon>
        <taxon>Ascomycota</taxon>
        <taxon>Saccharomycotina</taxon>
        <taxon>Pichiomycetes</taxon>
        <taxon>Pichiales</taxon>
        <taxon>Pichiaceae</taxon>
        <taxon>Ogataea</taxon>
        <taxon>Ogataea/Candida clade</taxon>
    </lineage>
</organism>
<dbReference type="PROSITE" id="PS00674">
    <property type="entry name" value="AAA"/>
    <property type="match status" value="1"/>
</dbReference>
<dbReference type="GO" id="GO:0005745">
    <property type="term" value="C:m-AAA complex"/>
    <property type="evidence" value="ECO:0007669"/>
    <property type="project" value="TreeGrafter"/>
</dbReference>
<dbReference type="GO" id="GO:0030163">
    <property type="term" value="P:protein catabolic process"/>
    <property type="evidence" value="ECO:0007669"/>
    <property type="project" value="UniProtKB-ARBA"/>
</dbReference>
<dbReference type="Pfam" id="PF01434">
    <property type="entry name" value="Peptidase_M41"/>
    <property type="match status" value="1"/>
</dbReference>
<dbReference type="GO" id="GO:0016887">
    <property type="term" value="F:ATP hydrolysis activity"/>
    <property type="evidence" value="ECO:0007669"/>
    <property type="project" value="InterPro"/>
</dbReference>
<evidence type="ECO:0000256" key="13">
    <source>
        <dbReference type="ARBA" id="ARBA00023049"/>
    </source>
</evidence>
<dbReference type="SMART" id="SM00382">
    <property type="entry name" value="AAA"/>
    <property type="match status" value="1"/>
</dbReference>
<feature type="domain" description="AAA+ ATPase" evidence="19">
    <location>
        <begin position="412"/>
        <end position="554"/>
    </location>
</feature>
<dbReference type="GO" id="GO:0005524">
    <property type="term" value="F:ATP binding"/>
    <property type="evidence" value="ECO:0007669"/>
    <property type="project" value="UniProtKB-KW"/>
</dbReference>
<dbReference type="InterPro" id="IPR037219">
    <property type="entry name" value="Peptidase_M41-like"/>
</dbReference>
<dbReference type="Gene3D" id="1.10.8.60">
    <property type="match status" value="1"/>
</dbReference>
<keyword evidence="15" id="KW-0472">Membrane</keyword>
<evidence type="ECO:0000313" key="21">
    <source>
        <dbReference type="Proteomes" id="UP000094801"/>
    </source>
</evidence>
<feature type="region of interest" description="Disordered" evidence="18">
    <location>
        <begin position="835"/>
        <end position="855"/>
    </location>
</feature>
<dbReference type="InterPro" id="IPR000642">
    <property type="entry name" value="Peptidase_M41"/>
</dbReference>
<dbReference type="Proteomes" id="UP000094801">
    <property type="component" value="Unassembled WGS sequence"/>
</dbReference>
<evidence type="ECO:0000256" key="14">
    <source>
        <dbReference type="ARBA" id="ARBA00023128"/>
    </source>
</evidence>
<keyword evidence="10" id="KW-0862">Zinc</keyword>
<evidence type="ECO:0000256" key="17">
    <source>
        <dbReference type="ARBA" id="ARBA00065348"/>
    </source>
</evidence>
<feature type="compositionally biased region" description="Basic and acidic residues" evidence="18">
    <location>
        <begin position="60"/>
        <end position="74"/>
    </location>
</feature>
<keyword evidence="7" id="KW-0479">Metal-binding</keyword>
<evidence type="ECO:0000256" key="6">
    <source>
        <dbReference type="ARBA" id="ARBA00022692"/>
    </source>
</evidence>
<keyword evidence="9" id="KW-0378">Hydrolase</keyword>
<sequence>MLKSISSYSTTLNCTKSTGFSQSRSISTKKITIQKQSRIPFKRYQSTQPSDSQPDLNPNEPEKRYNKDGERELTTEEAEELLEGLKKIWESPDFPRSPLALDPPEIQERYRVLFEKYEIGGLASPSCAKMLNTILNDPTDSKAGSKIIHVQFFHKALMDYHLKKQMDGTEAPNAQNSIFNIFGGVKPSEGESGNKENSKDGGNTPIPPSLKFDTMLLWLSSMALTYFIFTVENNEREITWQDFVTTLYEKHYVDRLIVYNNDTVRVTLNDLGKNQPTHDSKVDYYFTIGSVQNFEEKLKALQDEKKVPEELRIPVMYLQTTSIFKSLYNIMPTLVLFGFIFWSTKKMLTSGGGIGGGLFGSQAKTFKKFNAEKQVNINFEDVAGCDEAKEEIMEFVKFLKNPKKYEKLGAKIPRGAILSGPPGTGKTMLAKATAGEAGVPFYSVSGSEFVEMFVGVGASRVRELFKTARENAPAIIFVDEIDAIGKSRSKGGKGPGGANDERENTLNQLLVEMDGFSTSDYVVVLAGTNRADVLDSALMRPGRFDRKVYLDNPELEGRKAIFAVHLKKITLSEDCDIEDLKGRLATLTPGFSGADIANCCNEAALIAARHNENSVRLHDFEQAIERVIAGLEKKSKLLSPQEKRIVAYHEAGHAICGWFLEYADPLLKVSIVPRGQGALGYAQYLPPDIYLYSTQKLLDRMTMTLGGRVSEELHFASVTSGGSDDFEKVTNLAQRMVLECGMSPKVGLINYNLDRGNDMTKPFSDKTSSLIDSEIHRLVEESYERCKNLLIEKKEEVKLVAEELLTKEVITREDMIRLLGKRPFTNRNDAFDKYLADKDERDHSKAKKEDDQKEK</sequence>
<dbReference type="InterPro" id="IPR005936">
    <property type="entry name" value="FtsH"/>
</dbReference>
<dbReference type="GO" id="GO:0008270">
    <property type="term" value="F:zinc ion binding"/>
    <property type="evidence" value="ECO:0007669"/>
    <property type="project" value="InterPro"/>
</dbReference>
<comment type="similarity">
    <text evidence="3">In the C-terminal section; belongs to the peptidase M41 family.</text>
</comment>
<keyword evidence="14" id="KW-0496">Mitochondrion</keyword>
<comment type="similarity">
    <text evidence="4">In the N-terminal section; belongs to the AAA ATPase family.</text>
</comment>
<dbReference type="EMBL" id="KV453856">
    <property type="protein sequence ID" value="ODV84552.1"/>
    <property type="molecule type" value="Genomic_DNA"/>
</dbReference>
<keyword evidence="6" id="KW-0812">Transmembrane</keyword>
<gene>
    <name evidence="20" type="ORF">CANARDRAFT_29088</name>
</gene>
<evidence type="ECO:0000256" key="12">
    <source>
        <dbReference type="ARBA" id="ARBA00022989"/>
    </source>
</evidence>
<evidence type="ECO:0000256" key="11">
    <source>
        <dbReference type="ARBA" id="ARBA00022840"/>
    </source>
</evidence>
<dbReference type="GO" id="GO:0140567">
    <property type="term" value="F:membrane protein dislocase activity"/>
    <property type="evidence" value="ECO:0007669"/>
    <property type="project" value="UniProtKB-ARBA"/>
</dbReference>
<reference evidence="21" key="1">
    <citation type="submission" date="2016-04" db="EMBL/GenBank/DDBJ databases">
        <title>Comparative genomics of biotechnologically important yeasts.</title>
        <authorList>
            <consortium name="DOE Joint Genome Institute"/>
            <person name="Riley R."/>
            <person name="Haridas S."/>
            <person name="Wolfe K.H."/>
            <person name="Lopes M.R."/>
            <person name="Hittinger C.T."/>
            <person name="Goker M."/>
            <person name="Salamov A."/>
            <person name="Wisecaver J."/>
            <person name="Long T.M."/>
            <person name="Aerts A.L."/>
            <person name="Barry K."/>
            <person name="Choi C."/>
            <person name="Clum A."/>
            <person name="Coughlan A.Y."/>
            <person name="Deshpande S."/>
            <person name="Douglass A.P."/>
            <person name="Hanson S.J."/>
            <person name="Klenk H.-P."/>
            <person name="Labutti K."/>
            <person name="Lapidus A."/>
            <person name="Lindquist E."/>
            <person name="Lipzen A."/>
            <person name="Meier-Kolthoff J.P."/>
            <person name="Ohm R.A."/>
            <person name="Otillar R.P."/>
            <person name="Pangilinan J."/>
            <person name="Peng Y."/>
            <person name="Rokas A."/>
            <person name="Rosa C.A."/>
            <person name="Scheuner C."/>
            <person name="Sibirny A.A."/>
            <person name="Slot J.C."/>
            <person name="Stielow J.B."/>
            <person name="Sun H."/>
            <person name="Kurtzman C.P."/>
            <person name="Blackwell M."/>
            <person name="Grigoriev I.V."/>
            <person name="Jeffries T.W."/>
        </authorList>
    </citation>
    <scope>NUCLEOTIDE SEQUENCE [LARGE SCALE GENOMIC DNA]</scope>
    <source>
        <strain evidence="21">NRRL YB-2248</strain>
    </source>
</reference>
<dbReference type="GO" id="GO:0004176">
    <property type="term" value="F:ATP-dependent peptidase activity"/>
    <property type="evidence" value="ECO:0007669"/>
    <property type="project" value="InterPro"/>
</dbReference>
<dbReference type="FunFam" id="1.10.8.60:FF:000019">
    <property type="entry name" value="AFG3-like AAA ATPase 2"/>
    <property type="match status" value="1"/>
</dbReference>
<comment type="subunit">
    <text evidence="17">Component of the 850 kDa m-AAA protease complex, a heterohexamer composed of YTA12/RCA1 and YTA10/AFG3. Associates with the prohibitin complex, composed of PHB1 and PHB2, inhibiting the activity of the m-AAA protease complex.</text>
</comment>
<name>A0A1E4SYL6_9ASCO</name>
<keyword evidence="11" id="KW-0067">ATP-binding</keyword>
<dbReference type="FunFam" id="1.20.58.760:FF:000003">
    <property type="entry name" value="AFG3-like AAA ATPase 2"/>
    <property type="match status" value="1"/>
</dbReference>
<comment type="catalytic activity">
    <reaction evidence="16">
        <text>ATP + H2O = ADP + phosphate + H(+)</text>
        <dbReference type="Rhea" id="RHEA:13065"/>
        <dbReference type="ChEBI" id="CHEBI:15377"/>
        <dbReference type="ChEBI" id="CHEBI:15378"/>
        <dbReference type="ChEBI" id="CHEBI:30616"/>
        <dbReference type="ChEBI" id="CHEBI:43474"/>
        <dbReference type="ChEBI" id="CHEBI:456216"/>
    </reaction>
    <physiologicalReaction direction="left-to-right" evidence="16">
        <dbReference type="Rhea" id="RHEA:13066"/>
    </physiologicalReaction>
</comment>
<accession>A0A1E4SYL6</accession>
<dbReference type="FunFam" id="3.40.50.300:FF:000001">
    <property type="entry name" value="ATP-dependent zinc metalloprotease FtsH"/>
    <property type="match status" value="1"/>
</dbReference>
<dbReference type="PANTHER" id="PTHR43655">
    <property type="entry name" value="ATP-DEPENDENT PROTEASE"/>
    <property type="match status" value="1"/>
</dbReference>
<dbReference type="Gene3D" id="3.40.1690.20">
    <property type="match status" value="1"/>
</dbReference>
<dbReference type="GO" id="GO:0004222">
    <property type="term" value="F:metalloendopeptidase activity"/>
    <property type="evidence" value="ECO:0007669"/>
    <property type="project" value="InterPro"/>
</dbReference>
<feature type="compositionally biased region" description="Polar residues" evidence="18">
    <location>
        <begin position="44"/>
        <end position="56"/>
    </location>
</feature>
<comment type="cofactor">
    <cofactor evidence="1">
        <name>Zn(2+)</name>
        <dbReference type="ChEBI" id="CHEBI:29105"/>
    </cofactor>
</comment>
<evidence type="ECO:0000256" key="1">
    <source>
        <dbReference type="ARBA" id="ARBA00001947"/>
    </source>
</evidence>
<keyword evidence="5" id="KW-0645">Protease</keyword>
<evidence type="ECO:0000256" key="18">
    <source>
        <dbReference type="SAM" id="MobiDB-lite"/>
    </source>
</evidence>
<dbReference type="InterPro" id="IPR050928">
    <property type="entry name" value="ATP-dep_Zn_Metalloprotease"/>
</dbReference>
<dbReference type="STRING" id="983967.A0A1E4SYL6"/>